<protein>
    <submittedName>
        <fullName evidence="3">Putative phosphohydrolase</fullName>
    </submittedName>
</protein>
<dbReference type="AlphaFoldDB" id="A0A841CGM8"/>
<dbReference type="Gene3D" id="3.60.21.10">
    <property type="match status" value="1"/>
</dbReference>
<dbReference type="EMBL" id="JACHJN010000004">
    <property type="protein sequence ID" value="MBB5956150.1"/>
    <property type="molecule type" value="Genomic_DNA"/>
</dbReference>
<keyword evidence="3" id="KW-0378">Hydrolase</keyword>
<reference evidence="3 4" key="1">
    <citation type="submission" date="2020-08" db="EMBL/GenBank/DDBJ databases">
        <title>Genomic Encyclopedia of Type Strains, Phase III (KMG-III): the genomes of soil and plant-associated and newly described type strains.</title>
        <authorList>
            <person name="Whitman W."/>
        </authorList>
    </citation>
    <scope>NUCLEOTIDE SEQUENCE [LARGE SCALE GENOMIC DNA]</scope>
    <source>
        <strain evidence="3 4">CECT 8640</strain>
    </source>
</reference>
<organism evidence="3 4">
    <name type="scientific">Saccharothrix tamanrassetensis</name>
    <dbReference type="NCBI Taxonomy" id="1051531"/>
    <lineage>
        <taxon>Bacteria</taxon>
        <taxon>Bacillati</taxon>
        <taxon>Actinomycetota</taxon>
        <taxon>Actinomycetes</taxon>
        <taxon>Pseudonocardiales</taxon>
        <taxon>Pseudonocardiaceae</taxon>
        <taxon>Saccharothrix</taxon>
    </lineage>
</organism>
<name>A0A841CGM8_9PSEU</name>
<dbReference type="InterPro" id="IPR004843">
    <property type="entry name" value="Calcineurin-like_PHP"/>
</dbReference>
<comment type="caution">
    <text evidence="3">The sequence shown here is derived from an EMBL/GenBank/DDBJ whole genome shotgun (WGS) entry which is preliminary data.</text>
</comment>
<evidence type="ECO:0000259" key="2">
    <source>
        <dbReference type="Pfam" id="PF00149"/>
    </source>
</evidence>
<keyword evidence="4" id="KW-1185">Reference proteome</keyword>
<feature type="domain" description="Calcineurin-like phosphoesterase" evidence="2">
    <location>
        <begin position="14"/>
        <end position="189"/>
    </location>
</feature>
<proteinExistence type="predicted"/>
<feature type="compositionally biased region" description="Basic and acidic residues" evidence="1">
    <location>
        <begin position="228"/>
        <end position="254"/>
    </location>
</feature>
<evidence type="ECO:0000313" key="3">
    <source>
        <dbReference type="EMBL" id="MBB5956150.1"/>
    </source>
</evidence>
<evidence type="ECO:0000256" key="1">
    <source>
        <dbReference type="SAM" id="MobiDB-lite"/>
    </source>
</evidence>
<feature type="region of interest" description="Disordered" evidence="1">
    <location>
        <begin position="215"/>
        <end position="254"/>
    </location>
</feature>
<dbReference type="InterPro" id="IPR029052">
    <property type="entry name" value="Metallo-depent_PP-like"/>
</dbReference>
<dbReference type="GO" id="GO:0016787">
    <property type="term" value="F:hydrolase activity"/>
    <property type="evidence" value="ECO:0007669"/>
    <property type="project" value="UniProtKB-KW"/>
</dbReference>
<dbReference type="PANTHER" id="PTHR12905">
    <property type="entry name" value="METALLOPHOSPHOESTERASE"/>
    <property type="match status" value="1"/>
</dbReference>
<dbReference type="PANTHER" id="PTHR12905:SF0">
    <property type="entry name" value="CALCINEURIN-LIKE PHOSPHOESTERASE DOMAIN-CONTAINING PROTEIN"/>
    <property type="match status" value="1"/>
</dbReference>
<dbReference type="SUPFAM" id="SSF56300">
    <property type="entry name" value="Metallo-dependent phosphatases"/>
    <property type="match status" value="1"/>
</dbReference>
<gene>
    <name evidence="3" type="ORF">FHS29_002736</name>
</gene>
<dbReference type="Pfam" id="PF00149">
    <property type="entry name" value="Metallophos"/>
    <property type="match status" value="1"/>
</dbReference>
<accession>A0A841CGM8</accession>
<evidence type="ECO:0000313" key="4">
    <source>
        <dbReference type="Proteomes" id="UP000547510"/>
    </source>
</evidence>
<dbReference type="Proteomes" id="UP000547510">
    <property type="component" value="Unassembled WGS sequence"/>
</dbReference>
<sequence>MPKVLAVADEVVEQLWTEQVRRHDVDLVVAAGDLPFDYLEFLSSALDLPCVFVPGNHDVDLAGYANVRGLWTKAGIPSRWPGPAGGVNADGRVVDVAGLRIAGLGGSVRYNAGPNQWTERQQARRLRRVMRLAAWRRLRDGHQVDILLTHSPPLDCGDEPDPPHRGFACLHEGVRRLRPPLMLHGHIHPHGAPKPDRWLDGTRVVNVVGYKVLDVPGSRWNGPGPAEPGREQEVEPGREQERERSGRKEEGDAS</sequence>
<dbReference type="InterPro" id="IPR051693">
    <property type="entry name" value="UPF0046_metallophosphoest"/>
</dbReference>